<proteinExistence type="predicted"/>
<feature type="chain" id="PRO_5043138474" evidence="1">
    <location>
        <begin position="26"/>
        <end position="320"/>
    </location>
</feature>
<dbReference type="Proteomes" id="UP000271098">
    <property type="component" value="Unassembled WGS sequence"/>
</dbReference>
<reference evidence="2 3" key="2">
    <citation type="submission" date="2018-11" db="EMBL/GenBank/DDBJ databases">
        <authorList>
            <consortium name="Pathogen Informatics"/>
        </authorList>
    </citation>
    <scope>NUCLEOTIDE SEQUENCE [LARGE SCALE GENOMIC DNA]</scope>
</reference>
<dbReference type="EMBL" id="UYRT01002150">
    <property type="protein sequence ID" value="VDK30690.1"/>
    <property type="molecule type" value="Genomic_DNA"/>
</dbReference>
<dbReference type="AlphaFoldDB" id="A0A183CYY8"/>
<keyword evidence="3" id="KW-1185">Reference proteome</keyword>
<evidence type="ECO:0000256" key="1">
    <source>
        <dbReference type="SAM" id="SignalP"/>
    </source>
</evidence>
<evidence type="ECO:0000313" key="2">
    <source>
        <dbReference type="EMBL" id="VDK30690.1"/>
    </source>
</evidence>
<name>A0A183CYY8_9BILA</name>
<protein>
    <submittedName>
        <fullName evidence="4">Chitin-binding type-2 domain-containing protein</fullName>
    </submittedName>
</protein>
<organism evidence="4">
    <name type="scientific">Gongylonema pulchrum</name>
    <dbReference type="NCBI Taxonomy" id="637853"/>
    <lineage>
        <taxon>Eukaryota</taxon>
        <taxon>Metazoa</taxon>
        <taxon>Ecdysozoa</taxon>
        <taxon>Nematoda</taxon>
        <taxon>Chromadorea</taxon>
        <taxon>Rhabditida</taxon>
        <taxon>Spirurina</taxon>
        <taxon>Spiruromorpha</taxon>
        <taxon>Spiruroidea</taxon>
        <taxon>Gongylonematidae</taxon>
        <taxon>Gongylonema</taxon>
    </lineage>
</organism>
<gene>
    <name evidence="2" type="ORF">GPUH_LOCUS1679</name>
</gene>
<keyword evidence="1" id="KW-0732">Signal</keyword>
<evidence type="ECO:0000313" key="4">
    <source>
        <dbReference type="WBParaSite" id="GPUH_0000168301-mRNA-1"/>
    </source>
</evidence>
<evidence type="ECO:0000313" key="3">
    <source>
        <dbReference type="Proteomes" id="UP000271098"/>
    </source>
</evidence>
<reference evidence="4" key="1">
    <citation type="submission" date="2016-06" db="UniProtKB">
        <authorList>
            <consortium name="WormBaseParasite"/>
        </authorList>
    </citation>
    <scope>IDENTIFICATION</scope>
</reference>
<accession>A0A183CYY8</accession>
<dbReference type="WBParaSite" id="GPUH_0000168301-mRNA-1">
    <property type="protein sequence ID" value="GPUH_0000168301-mRNA-1"/>
    <property type="gene ID" value="GPUH_0000168301"/>
</dbReference>
<sequence>MFGIISTCAHLTFLRLLFIFGTIGAYKHRKKDGSEGTMVALLDDLREQDEDYEEGDETIQESWDPNERGDEQYYRKNHSEIKELSYGQSQFHCGDNESFYVPETEQCYRVFYCPESLRYRWRTFAWSTCAEARAERQWLASSLHCSDAYRGQLFDFLDSPTIKLRFAWWIAKKIAQKMERAGFFWNMAIGTRMDGDGMLIGTRGSVGSRKKRPIRQPISDLPKFRVYKPLPCQSDVCCLAWYSGKMLKDFWSKTIIVARRSCENHGGGTYLCQKNANSGSPEPREKVGKSTIISDDRNKFRLKLMRPNEHENHENEAVTE</sequence>
<feature type="signal peptide" evidence="1">
    <location>
        <begin position="1"/>
        <end position="25"/>
    </location>
</feature>